<keyword evidence="2" id="KW-1185">Reference proteome</keyword>
<dbReference type="SUPFAM" id="SSF53756">
    <property type="entry name" value="UDP-Glycosyltransferase/glycogen phosphorylase"/>
    <property type="match status" value="1"/>
</dbReference>
<name>A0A3M0G866_9ACTN</name>
<dbReference type="Gene3D" id="3.40.50.2000">
    <property type="entry name" value="Glycogen Phosphorylase B"/>
    <property type="match status" value="1"/>
</dbReference>
<dbReference type="OrthoDB" id="9815351at2"/>
<evidence type="ECO:0000313" key="1">
    <source>
        <dbReference type="EMBL" id="RMB61231.1"/>
    </source>
</evidence>
<reference evidence="1 2" key="1">
    <citation type="submission" date="2018-10" db="EMBL/GenBank/DDBJ databases">
        <title>Tessaracoccus antarcticuss sp. nov., isolated from sediment.</title>
        <authorList>
            <person name="Zhou L.Y."/>
            <person name="Du Z.J."/>
        </authorList>
    </citation>
    <scope>NUCLEOTIDE SEQUENCE [LARGE SCALE GENOMIC DNA]</scope>
    <source>
        <strain evidence="1 2">JDX10</strain>
    </source>
</reference>
<accession>A0A3M0G866</accession>
<dbReference type="RefSeq" id="WP_121899777.1">
    <property type="nucleotide sequence ID" value="NZ_REFW01000001.1"/>
</dbReference>
<dbReference type="EMBL" id="REFW01000001">
    <property type="protein sequence ID" value="RMB61231.1"/>
    <property type="molecule type" value="Genomic_DNA"/>
</dbReference>
<gene>
    <name evidence="1" type="ORF">EAX62_00730</name>
</gene>
<evidence type="ECO:0000313" key="2">
    <source>
        <dbReference type="Proteomes" id="UP000275256"/>
    </source>
</evidence>
<protein>
    <submittedName>
        <fullName evidence="1">Glycosyltransferase family 1 protein</fullName>
    </submittedName>
</protein>
<keyword evidence="1" id="KW-0808">Transferase</keyword>
<dbReference type="AlphaFoldDB" id="A0A3M0G866"/>
<sequence>MTGRQVVLYGDVNLNVLDGSATWLVSLAETLTLTDSTLHVVLKAHVTTDRLLTRIADHPRVVIHPPITKPGYSVMSQAEAVTRLEGVVQDVGAGILIVRGREMAAAAGSSEVLSPRLWSYVTDLTFPATTMPPEQLAQLRDIATRSHRFFAQTEETRAYLEAIVPEAAGKCLLMTPTIPDEFFVPLEESMGDRPLQLVYSGKLHPDWKTLQSMELPARLAAVGCPATLTILGDKVYSPEPLWISSMQSALEAPPPRVTWAGGVPREEALRVIAEKDLGLSWRSSDLDSSLEISTKMLEYAASGTPPILNRTPAHEALFGKDYPLFVDETIESVIQVVSRCRPLLPATRVAAQEAVRPYASSVTAQRLEAYFRRSESGPDVDPLATGVVDAERATQGSAPAPLGVDVPDFDRPKHPGSGHAIAMMGFVPYATRPDLALDLLEALIVQDPGFRLHIMGPQPWDCPPVWRQWEERELYLTFFDRIGSTPGLLDHVVFEPPRRDTANWLRSIGWVMFPPDVVAPASVLAQVEASGATALLFPPPDDAALVGDEPLHTTIEAMAEFIMEQGKDNPASEAFGPSTWPSPAP</sequence>
<organism evidence="1 2">
    <name type="scientific">Tessaracoccus antarcticus</name>
    <dbReference type="NCBI Taxonomy" id="2479848"/>
    <lineage>
        <taxon>Bacteria</taxon>
        <taxon>Bacillati</taxon>
        <taxon>Actinomycetota</taxon>
        <taxon>Actinomycetes</taxon>
        <taxon>Propionibacteriales</taxon>
        <taxon>Propionibacteriaceae</taxon>
        <taxon>Tessaracoccus</taxon>
    </lineage>
</organism>
<dbReference type="Proteomes" id="UP000275256">
    <property type="component" value="Unassembled WGS sequence"/>
</dbReference>
<proteinExistence type="predicted"/>
<comment type="caution">
    <text evidence="1">The sequence shown here is derived from an EMBL/GenBank/DDBJ whole genome shotgun (WGS) entry which is preliminary data.</text>
</comment>
<dbReference type="GO" id="GO:0016740">
    <property type="term" value="F:transferase activity"/>
    <property type="evidence" value="ECO:0007669"/>
    <property type="project" value="UniProtKB-KW"/>
</dbReference>